<evidence type="ECO:0000256" key="1">
    <source>
        <dbReference type="ARBA" id="ARBA00004448"/>
    </source>
</evidence>
<dbReference type="Proteomes" id="UP000515160">
    <property type="component" value="Chromosome 3"/>
</dbReference>
<evidence type="ECO:0000256" key="8">
    <source>
        <dbReference type="ARBA" id="ARBA00023136"/>
    </source>
</evidence>
<accession>A0A6P8X8R9</accession>
<reference evidence="10" key="1">
    <citation type="submission" date="2025-08" db="UniProtKB">
        <authorList>
            <consortium name="RefSeq"/>
        </authorList>
    </citation>
    <scope>IDENTIFICATION</scope>
    <source>
        <strain evidence="10">15112-1751.03</strain>
        <tissue evidence="10">Whole Adult</tissue>
    </source>
</reference>
<protein>
    <recommendedName>
        <fullName evidence="3">Transmembrane protein 186</fullName>
    </recommendedName>
</protein>
<keyword evidence="7" id="KW-0496">Mitochondrion</keyword>
<keyword evidence="4 10" id="KW-0812">Transmembrane</keyword>
<name>A0A6P8X8R9_DROAB</name>
<keyword evidence="8" id="KW-0472">Membrane</keyword>
<dbReference type="RefSeq" id="XP_034107685.1">
    <property type="nucleotide sequence ID" value="XM_034251794.2"/>
</dbReference>
<dbReference type="PANTHER" id="PTHR13603:SF1">
    <property type="entry name" value="TRANSMEMBRANE PROTEIN 186"/>
    <property type="match status" value="1"/>
</dbReference>
<evidence type="ECO:0000256" key="7">
    <source>
        <dbReference type="ARBA" id="ARBA00023128"/>
    </source>
</evidence>
<dbReference type="GO" id="GO:0005743">
    <property type="term" value="C:mitochondrial inner membrane"/>
    <property type="evidence" value="ECO:0007669"/>
    <property type="project" value="UniProtKB-SubCell"/>
</dbReference>
<evidence type="ECO:0000313" key="10">
    <source>
        <dbReference type="RefSeq" id="XP_034107685.1"/>
    </source>
</evidence>
<evidence type="ECO:0000256" key="2">
    <source>
        <dbReference type="ARBA" id="ARBA00007020"/>
    </source>
</evidence>
<keyword evidence="9" id="KW-1185">Reference proteome</keyword>
<dbReference type="AlphaFoldDB" id="A0A6P8X8R9"/>
<comment type="similarity">
    <text evidence="2">Belongs to the TMEM186 family.</text>
</comment>
<proteinExistence type="inferred from homology"/>
<dbReference type="GeneID" id="117570276"/>
<dbReference type="PANTHER" id="PTHR13603">
    <property type="entry name" value="TRANSMEMBRANE PROTEIN 186"/>
    <property type="match status" value="1"/>
</dbReference>
<evidence type="ECO:0000256" key="3">
    <source>
        <dbReference type="ARBA" id="ARBA00014604"/>
    </source>
</evidence>
<keyword evidence="5" id="KW-0999">Mitochondrion inner membrane</keyword>
<organism evidence="9 10">
    <name type="scientific">Drosophila albomicans</name>
    <name type="common">Fruit fly</name>
    <dbReference type="NCBI Taxonomy" id="7291"/>
    <lineage>
        <taxon>Eukaryota</taxon>
        <taxon>Metazoa</taxon>
        <taxon>Ecdysozoa</taxon>
        <taxon>Arthropoda</taxon>
        <taxon>Hexapoda</taxon>
        <taxon>Insecta</taxon>
        <taxon>Pterygota</taxon>
        <taxon>Neoptera</taxon>
        <taxon>Endopterygota</taxon>
        <taxon>Diptera</taxon>
        <taxon>Brachycera</taxon>
        <taxon>Muscomorpha</taxon>
        <taxon>Ephydroidea</taxon>
        <taxon>Drosophilidae</taxon>
        <taxon>Drosophila</taxon>
    </lineage>
</organism>
<dbReference type="Pfam" id="PF06979">
    <property type="entry name" value="TMEM70"/>
    <property type="match status" value="1"/>
</dbReference>
<sequence>MLQRFCRPRFIKLPLTYCAGSRRHSANTPATEPATATSSAVKTATTKKLAVEDGFTDWRPIYQLPLIRWIAAFNRLKNYQAAVTLAATPLAFTLSQAGQVSGEAIGICASLGVSGLITLSLGSYLTSNIIGFIYINDQQDQLRLAYVDFWGRRQEALVDIEDILPDWELKRTTRLGFYQPICLRTDKKQRFKILQRFGVITDPLIFEGLFGQ</sequence>
<dbReference type="InterPro" id="IPR026571">
    <property type="entry name" value="Tmem186"/>
</dbReference>
<evidence type="ECO:0000313" key="9">
    <source>
        <dbReference type="Proteomes" id="UP000515160"/>
    </source>
</evidence>
<keyword evidence="6" id="KW-1133">Transmembrane helix</keyword>
<gene>
    <name evidence="10" type="primary">LOC117570276</name>
</gene>
<evidence type="ECO:0000256" key="5">
    <source>
        <dbReference type="ARBA" id="ARBA00022792"/>
    </source>
</evidence>
<evidence type="ECO:0000256" key="4">
    <source>
        <dbReference type="ARBA" id="ARBA00022692"/>
    </source>
</evidence>
<comment type="subcellular location">
    <subcellularLocation>
        <location evidence="1">Mitochondrion inner membrane</location>
        <topology evidence="1">Multi-pass membrane protein</topology>
    </subcellularLocation>
</comment>
<evidence type="ECO:0000256" key="6">
    <source>
        <dbReference type="ARBA" id="ARBA00022989"/>
    </source>
</evidence>
<dbReference type="OrthoDB" id="6147888at2759"/>
<dbReference type="InterPro" id="IPR045325">
    <property type="entry name" value="TMEM70/TMEM186/TMEM223"/>
</dbReference>